<name>F9S4Y5_9VIBR</name>
<organism evidence="2 3">
    <name type="scientific">Vibrio ichthyoenteri ATCC 700023</name>
    <dbReference type="NCBI Taxonomy" id="870968"/>
    <lineage>
        <taxon>Bacteria</taxon>
        <taxon>Pseudomonadati</taxon>
        <taxon>Pseudomonadota</taxon>
        <taxon>Gammaproteobacteria</taxon>
        <taxon>Vibrionales</taxon>
        <taxon>Vibrionaceae</taxon>
        <taxon>Vibrio</taxon>
    </lineage>
</organism>
<dbReference type="EMBL" id="AFWF01000213">
    <property type="protein sequence ID" value="EGU36340.1"/>
    <property type="molecule type" value="Genomic_DNA"/>
</dbReference>
<evidence type="ECO:0000256" key="1">
    <source>
        <dbReference type="SAM" id="SignalP"/>
    </source>
</evidence>
<protein>
    <submittedName>
        <fullName evidence="2">Uncharacterized protein</fullName>
    </submittedName>
</protein>
<feature type="signal peptide" evidence="1">
    <location>
        <begin position="1"/>
        <end position="20"/>
    </location>
</feature>
<keyword evidence="3" id="KW-1185">Reference proteome</keyword>
<accession>F9S4Y5</accession>
<evidence type="ECO:0000313" key="3">
    <source>
        <dbReference type="Proteomes" id="UP000004605"/>
    </source>
</evidence>
<feature type="chain" id="PRO_5003393645" evidence="1">
    <location>
        <begin position="21"/>
        <end position="133"/>
    </location>
</feature>
<dbReference type="RefSeq" id="WP_006713570.1">
    <property type="nucleotide sequence ID" value="NZ_AFWF01000213.1"/>
</dbReference>
<dbReference type="Proteomes" id="UP000004605">
    <property type="component" value="Unassembled WGS sequence"/>
</dbReference>
<keyword evidence="1" id="KW-0732">Signal</keyword>
<evidence type="ECO:0000313" key="2">
    <source>
        <dbReference type="EMBL" id="EGU36340.1"/>
    </source>
</evidence>
<comment type="caution">
    <text evidence="2">The sequence shown here is derived from an EMBL/GenBank/DDBJ whole genome shotgun (WGS) entry which is preliminary data.</text>
</comment>
<sequence length="133" mass="15295">MLRVRGFFSAACLVLLLANATEEQLLPRDPQFIAEAFQLQLPSEHQISRQLTTPNHKNRHYYLIARYLNKPADRHNQLSYGLPSTDTLSTLVARTLSQAIDESIGITGYRVKQHYESNLIYRFIHSRNDVQIG</sequence>
<reference evidence="2 3" key="1">
    <citation type="journal article" date="2012" name="Int. J. Syst. Evol. Microbiol.">
        <title>Vibrio caribbeanicus sp. nov., isolated from the marine sponge Scleritoderma cyanea.</title>
        <authorList>
            <person name="Hoffmann M."/>
            <person name="Monday S.R."/>
            <person name="Allard M.W."/>
            <person name="Strain E.A."/>
            <person name="Whittaker P."/>
            <person name="Naum M."/>
            <person name="McCarthy P.J."/>
            <person name="Lopez J.V."/>
            <person name="Fischer M."/>
            <person name="Brown E.W."/>
        </authorList>
    </citation>
    <scope>NUCLEOTIDE SEQUENCE [LARGE SCALE GENOMIC DNA]</scope>
    <source>
        <strain evidence="2 3">ATCC 700023</strain>
    </source>
</reference>
<dbReference type="AlphaFoldDB" id="F9S4Y5"/>
<proteinExistence type="predicted"/>
<gene>
    <name evidence="2" type="ORF">VII00023_11791</name>
</gene>